<evidence type="ECO:0000256" key="7">
    <source>
        <dbReference type="ARBA" id="ARBA00023136"/>
    </source>
</evidence>
<name>A0AAV9BPU9_ACOGR</name>
<reference evidence="10" key="1">
    <citation type="journal article" date="2023" name="Nat. Commun.">
        <title>Diploid and tetraploid genomes of Acorus and the evolution of monocots.</title>
        <authorList>
            <person name="Ma L."/>
            <person name="Liu K.W."/>
            <person name="Li Z."/>
            <person name="Hsiao Y.Y."/>
            <person name="Qi Y."/>
            <person name="Fu T."/>
            <person name="Tang G.D."/>
            <person name="Zhang D."/>
            <person name="Sun W.H."/>
            <person name="Liu D.K."/>
            <person name="Li Y."/>
            <person name="Chen G.Z."/>
            <person name="Liu X.D."/>
            <person name="Liao X.Y."/>
            <person name="Jiang Y.T."/>
            <person name="Yu X."/>
            <person name="Hao Y."/>
            <person name="Huang J."/>
            <person name="Zhao X.W."/>
            <person name="Ke S."/>
            <person name="Chen Y.Y."/>
            <person name="Wu W.L."/>
            <person name="Hsu J.L."/>
            <person name="Lin Y.F."/>
            <person name="Huang M.D."/>
            <person name="Li C.Y."/>
            <person name="Huang L."/>
            <person name="Wang Z.W."/>
            <person name="Zhao X."/>
            <person name="Zhong W.Y."/>
            <person name="Peng D.H."/>
            <person name="Ahmad S."/>
            <person name="Lan S."/>
            <person name="Zhang J.S."/>
            <person name="Tsai W.C."/>
            <person name="Van de Peer Y."/>
            <person name="Liu Z.J."/>
        </authorList>
    </citation>
    <scope>NUCLEOTIDE SEQUENCE</scope>
    <source>
        <strain evidence="10">SCP</strain>
    </source>
</reference>
<keyword evidence="5 8" id="KW-0812">Transmembrane</keyword>
<dbReference type="EMBL" id="JAUJYN010000002">
    <property type="protein sequence ID" value="KAK1278487.1"/>
    <property type="molecule type" value="Genomic_DNA"/>
</dbReference>
<evidence type="ECO:0000256" key="1">
    <source>
        <dbReference type="ARBA" id="ARBA00004651"/>
    </source>
</evidence>
<comment type="subcellular location">
    <subcellularLocation>
        <location evidence="1 8">Cell membrane</location>
        <topology evidence="1 8">Multi-pass membrane protein</topology>
    </subcellularLocation>
</comment>
<evidence type="ECO:0000256" key="3">
    <source>
        <dbReference type="ARBA" id="ARBA00011489"/>
    </source>
</evidence>
<keyword evidence="11" id="KW-1185">Reference proteome</keyword>
<comment type="caution">
    <text evidence="8">Lacks conserved residue(s) required for the propagation of feature annotation.</text>
</comment>
<dbReference type="PANTHER" id="PTHR33573">
    <property type="entry name" value="CASP-LIKE PROTEIN 4A4"/>
    <property type="match status" value="1"/>
</dbReference>
<evidence type="ECO:0000256" key="4">
    <source>
        <dbReference type="ARBA" id="ARBA00022475"/>
    </source>
</evidence>
<evidence type="ECO:0000313" key="10">
    <source>
        <dbReference type="EMBL" id="KAK1278487.1"/>
    </source>
</evidence>
<reference evidence="10" key="2">
    <citation type="submission" date="2023-06" db="EMBL/GenBank/DDBJ databases">
        <authorList>
            <person name="Ma L."/>
            <person name="Liu K.-W."/>
            <person name="Li Z."/>
            <person name="Hsiao Y.-Y."/>
            <person name="Qi Y."/>
            <person name="Fu T."/>
            <person name="Tang G."/>
            <person name="Zhang D."/>
            <person name="Sun W.-H."/>
            <person name="Liu D.-K."/>
            <person name="Li Y."/>
            <person name="Chen G.-Z."/>
            <person name="Liu X.-D."/>
            <person name="Liao X.-Y."/>
            <person name="Jiang Y.-T."/>
            <person name="Yu X."/>
            <person name="Hao Y."/>
            <person name="Huang J."/>
            <person name="Zhao X.-W."/>
            <person name="Ke S."/>
            <person name="Chen Y.-Y."/>
            <person name="Wu W.-L."/>
            <person name="Hsu J.-L."/>
            <person name="Lin Y.-F."/>
            <person name="Huang M.-D."/>
            <person name="Li C.-Y."/>
            <person name="Huang L."/>
            <person name="Wang Z.-W."/>
            <person name="Zhao X."/>
            <person name="Zhong W.-Y."/>
            <person name="Peng D.-H."/>
            <person name="Ahmad S."/>
            <person name="Lan S."/>
            <person name="Zhang J.-S."/>
            <person name="Tsai W.-C."/>
            <person name="Van De Peer Y."/>
            <person name="Liu Z.-J."/>
        </authorList>
    </citation>
    <scope>NUCLEOTIDE SEQUENCE</scope>
    <source>
        <strain evidence="10">SCP</strain>
        <tissue evidence="10">Leaves</tissue>
    </source>
</reference>
<dbReference type="InterPro" id="IPR006459">
    <property type="entry name" value="CASP/CASPL"/>
</dbReference>
<proteinExistence type="inferred from homology"/>
<sequence length="228" mass="24670">MPCIDSPPTPTQSPVLLIVHLYLHCHGQTKLKVREMDEKKTTTEAPVLESSNGGPTGETLLRLVPLGLCLGALVVMLKNSQSTDDYGSLSYSSLSAFTYLVYANAICAGYSLLSAFYTAMRRPATMSRAWTLFFFDQVLTYIILAAATVSTEILYLAYKGDEAVTWSKECGVFGRFCHKAATSVAITFGAVACYVGLSVLSSYHLFSTYEAPIPFLNKGVEVAALPGC</sequence>
<evidence type="ECO:0000256" key="8">
    <source>
        <dbReference type="RuleBase" id="RU361233"/>
    </source>
</evidence>
<evidence type="ECO:0000259" key="9">
    <source>
        <dbReference type="Pfam" id="PF04535"/>
    </source>
</evidence>
<protein>
    <recommendedName>
        <fullName evidence="8">CASP-like protein</fullName>
    </recommendedName>
</protein>
<dbReference type="InterPro" id="IPR006702">
    <property type="entry name" value="CASP_dom"/>
</dbReference>
<feature type="domain" description="Casparian strip membrane protein" evidence="9">
    <location>
        <begin position="56"/>
        <end position="193"/>
    </location>
</feature>
<evidence type="ECO:0000313" key="11">
    <source>
        <dbReference type="Proteomes" id="UP001179952"/>
    </source>
</evidence>
<evidence type="ECO:0000256" key="5">
    <source>
        <dbReference type="ARBA" id="ARBA00022692"/>
    </source>
</evidence>
<dbReference type="AlphaFoldDB" id="A0AAV9BPU9"/>
<keyword evidence="6 8" id="KW-1133">Transmembrane helix</keyword>
<dbReference type="GO" id="GO:0005886">
    <property type="term" value="C:plasma membrane"/>
    <property type="evidence" value="ECO:0007669"/>
    <property type="project" value="UniProtKB-SubCell"/>
</dbReference>
<evidence type="ECO:0000256" key="2">
    <source>
        <dbReference type="ARBA" id="ARBA00007651"/>
    </source>
</evidence>
<accession>A0AAV9BPU9</accession>
<dbReference type="NCBIfam" id="TIGR01569">
    <property type="entry name" value="A_tha_TIGR01569"/>
    <property type="match status" value="1"/>
</dbReference>
<feature type="transmembrane region" description="Helical" evidence="8">
    <location>
        <begin position="138"/>
        <end position="158"/>
    </location>
</feature>
<keyword evidence="4 8" id="KW-1003">Cell membrane</keyword>
<comment type="similarity">
    <text evidence="2 8">Belongs to the Casparian strip membrane proteins (CASP) family.</text>
</comment>
<dbReference type="PANTHER" id="PTHR33573:SF46">
    <property type="entry name" value="CASP-LIKE PROTEIN 2A1"/>
    <property type="match status" value="1"/>
</dbReference>
<comment type="caution">
    <text evidence="10">The sequence shown here is derived from an EMBL/GenBank/DDBJ whole genome shotgun (WGS) entry which is preliminary data.</text>
</comment>
<dbReference type="Pfam" id="PF04535">
    <property type="entry name" value="CASP_dom"/>
    <property type="match status" value="1"/>
</dbReference>
<dbReference type="Proteomes" id="UP001179952">
    <property type="component" value="Unassembled WGS sequence"/>
</dbReference>
<feature type="transmembrane region" description="Helical" evidence="8">
    <location>
        <begin position="97"/>
        <end position="117"/>
    </location>
</feature>
<evidence type="ECO:0000256" key="6">
    <source>
        <dbReference type="ARBA" id="ARBA00022989"/>
    </source>
</evidence>
<gene>
    <name evidence="10" type="ORF">QJS04_geneDACA018786</name>
</gene>
<keyword evidence="7 8" id="KW-0472">Membrane</keyword>
<comment type="subunit">
    <text evidence="3 8">Homodimer and heterodimers.</text>
</comment>
<organism evidence="10 11">
    <name type="scientific">Acorus gramineus</name>
    <name type="common">Dwarf sweet flag</name>
    <dbReference type="NCBI Taxonomy" id="55184"/>
    <lineage>
        <taxon>Eukaryota</taxon>
        <taxon>Viridiplantae</taxon>
        <taxon>Streptophyta</taxon>
        <taxon>Embryophyta</taxon>
        <taxon>Tracheophyta</taxon>
        <taxon>Spermatophyta</taxon>
        <taxon>Magnoliopsida</taxon>
        <taxon>Liliopsida</taxon>
        <taxon>Acoraceae</taxon>
        <taxon>Acorus</taxon>
    </lineage>
</organism>
<feature type="transmembrane region" description="Helical" evidence="8">
    <location>
        <begin position="184"/>
        <end position="206"/>
    </location>
</feature>